<evidence type="ECO:0000256" key="1">
    <source>
        <dbReference type="ARBA" id="ARBA00005953"/>
    </source>
</evidence>
<name>A0ABQ4PMP3_9GAMM</name>
<dbReference type="InterPro" id="IPR050563">
    <property type="entry name" value="4-hydroxybenzoyl-CoA_TE"/>
</dbReference>
<dbReference type="PANTHER" id="PTHR31793">
    <property type="entry name" value="4-HYDROXYBENZOYL-COA THIOESTERASE FAMILY MEMBER"/>
    <property type="match status" value="1"/>
</dbReference>
<keyword evidence="4" id="KW-1185">Reference proteome</keyword>
<evidence type="ECO:0000313" key="4">
    <source>
        <dbReference type="Proteomes" id="UP000761574"/>
    </source>
</evidence>
<comment type="similarity">
    <text evidence="1">Belongs to the 4-hydroxybenzoyl-CoA thioesterase family.</text>
</comment>
<proteinExistence type="inferred from homology"/>
<dbReference type="PANTHER" id="PTHR31793:SF27">
    <property type="entry name" value="NOVEL THIOESTERASE SUPERFAMILY DOMAIN AND SAPOSIN A-TYPE DOMAIN CONTAINING PROTEIN (0610012H03RIK)"/>
    <property type="match status" value="1"/>
</dbReference>
<dbReference type="Pfam" id="PF13279">
    <property type="entry name" value="4HBT_2"/>
    <property type="match status" value="1"/>
</dbReference>
<dbReference type="Gene3D" id="3.10.129.10">
    <property type="entry name" value="Hotdog Thioesterase"/>
    <property type="match status" value="1"/>
</dbReference>
<keyword evidence="2" id="KW-0378">Hydrolase</keyword>
<accession>A0ABQ4PMP3</accession>
<sequence length="134" mass="15005">MAETFFSATLNPRFNETDGLGHINNTVIPIWFEVGREPIFSLFNPSLNLEEWNLIVAGFTIAYTLPTFFGQPVEVKTWVSRIGNSSFEVTQQCWQAGKMTAEAQTTLVHYDYGANQSVPIPDMVKQALAQRSGD</sequence>
<gene>
    <name evidence="3" type="ORF">TUM4630_28500</name>
</gene>
<dbReference type="CDD" id="cd00586">
    <property type="entry name" value="4HBT"/>
    <property type="match status" value="1"/>
</dbReference>
<dbReference type="EMBL" id="BPFB01000039">
    <property type="protein sequence ID" value="GIU49567.1"/>
    <property type="molecule type" value="Genomic_DNA"/>
</dbReference>
<comment type="caution">
    <text evidence="3">The sequence shown here is derived from an EMBL/GenBank/DDBJ whole genome shotgun (WGS) entry which is preliminary data.</text>
</comment>
<protein>
    <submittedName>
        <fullName evidence="3">Thioesterase</fullName>
    </submittedName>
</protein>
<dbReference type="InterPro" id="IPR029069">
    <property type="entry name" value="HotDog_dom_sf"/>
</dbReference>
<evidence type="ECO:0000313" key="3">
    <source>
        <dbReference type="EMBL" id="GIU49567.1"/>
    </source>
</evidence>
<dbReference type="SUPFAM" id="SSF54637">
    <property type="entry name" value="Thioesterase/thiol ester dehydrase-isomerase"/>
    <property type="match status" value="1"/>
</dbReference>
<dbReference type="RefSeq" id="WP_110456858.1">
    <property type="nucleotide sequence ID" value="NZ_BPFB01000039.1"/>
</dbReference>
<organism evidence="3 4">
    <name type="scientific">Shewanella algidipiscicola</name>
    <dbReference type="NCBI Taxonomy" id="614070"/>
    <lineage>
        <taxon>Bacteria</taxon>
        <taxon>Pseudomonadati</taxon>
        <taxon>Pseudomonadota</taxon>
        <taxon>Gammaproteobacteria</taxon>
        <taxon>Alteromonadales</taxon>
        <taxon>Shewanellaceae</taxon>
        <taxon>Shewanella</taxon>
    </lineage>
</organism>
<reference evidence="3 4" key="1">
    <citation type="submission" date="2021-05" db="EMBL/GenBank/DDBJ databases">
        <title>Molecular characterization for Shewanella algae harboring chromosomal blaOXA-55-like strains isolated from clinical and environment sample.</title>
        <authorList>
            <person name="Ohama Y."/>
            <person name="Aoki K."/>
            <person name="Harada S."/>
            <person name="Moriya K."/>
            <person name="Ishii Y."/>
            <person name="Tateda K."/>
        </authorList>
    </citation>
    <scope>NUCLEOTIDE SEQUENCE [LARGE SCALE GENOMIC DNA]</scope>
    <source>
        <strain evidence="3 4">LMG 23746</strain>
    </source>
</reference>
<evidence type="ECO:0000256" key="2">
    <source>
        <dbReference type="ARBA" id="ARBA00022801"/>
    </source>
</evidence>
<dbReference type="Proteomes" id="UP000761574">
    <property type="component" value="Unassembled WGS sequence"/>
</dbReference>